<feature type="compositionally biased region" description="Acidic residues" evidence="1">
    <location>
        <begin position="179"/>
        <end position="188"/>
    </location>
</feature>
<feature type="region of interest" description="Disordered" evidence="1">
    <location>
        <begin position="160"/>
        <end position="194"/>
    </location>
</feature>
<dbReference type="InterPro" id="IPR007789">
    <property type="entry name" value="DUF688"/>
</dbReference>
<reference evidence="2" key="1">
    <citation type="journal article" date="2017" name="Gigascience">
        <title>The genome draft of coconut (Cocos nucifera).</title>
        <authorList>
            <person name="Xiao Y."/>
            <person name="Xu P."/>
            <person name="Fan H."/>
            <person name="Baudouin L."/>
            <person name="Xia W."/>
            <person name="Bocs S."/>
            <person name="Xu J."/>
            <person name="Li Q."/>
            <person name="Guo A."/>
            <person name="Zhou L."/>
            <person name="Li J."/>
            <person name="Wu Y."/>
            <person name="Ma Z."/>
            <person name="Armero A."/>
            <person name="Issali A.E."/>
            <person name="Liu N."/>
            <person name="Peng M."/>
            <person name="Yang Y."/>
        </authorList>
    </citation>
    <scope>NUCLEOTIDE SEQUENCE</scope>
    <source>
        <tissue evidence="2">Spear leaf of Hainan Tall coconut</tissue>
    </source>
</reference>
<dbReference type="PANTHER" id="PTHR34371:SF6">
    <property type="entry name" value="MEMBRANE-ASSOCIATED KINASE REGULATOR 6"/>
    <property type="match status" value="1"/>
</dbReference>
<feature type="compositionally biased region" description="Low complexity" evidence="1">
    <location>
        <begin position="160"/>
        <end position="173"/>
    </location>
</feature>
<gene>
    <name evidence="2" type="ORF">COCNU_14G001350</name>
</gene>
<name>A0A8K0ITZ0_COCNU</name>
<reference evidence="2" key="2">
    <citation type="submission" date="2019-07" db="EMBL/GenBank/DDBJ databases">
        <authorList>
            <person name="Yang Y."/>
            <person name="Bocs S."/>
            <person name="Baudouin L."/>
        </authorList>
    </citation>
    <scope>NUCLEOTIDE SEQUENCE</scope>
    <source>
        <tissue evidence="2">Spear leaf of Hainan Tall coconut</tissue>
    </source>
</reference>
<sequence>MAMLRSKSVDTDPSSTPPKLNLYSLPSQRREPAGMATPPVRVPVSVPFSWEEAPGKPRKEPGLGDPRPSPSPVWHRGLDLPPRMVLEEMRSNNNLSSIAVHDGPYVLGRAATCSAFSSGENPVKTKERGVWFWRRVKERKVRRDGNWEMSFKGLRGFISPSLSSSSQSSAGSSIGDGVGNEEEEEEEEEAKHDRKVRITRFRRTKSLASVSSHATSHLWAGIYGGLKQFVPWRKERAI</sequence>
<dbReference type="PANTHER" id="PTHR34371">
    <property type="entry name" value="OS01G0551000 PROTEIN"/>
    <property type="match status" value="1"/>
</dbReference>
<feature type="region of interest" description="Disordered" evidence="1">
    <location>
        <begin position="1"/>
        <end position="77"/>
    </location>
</feature>
<dbReference type="EMBL" id="CM017885">
    <property type="protein sequence ID" value="KAG1367667.1"/>
    <property type="molecule type" value="Genomic_DNA"/>
</dbReference>
<feature type="compositionally biased region" description="Basic and acidic residues" evidence="1">
    <location>
        <begin position="53"/>
        <end position="62"/>
    </location>
</feature>
<proteinExistence type="predicted"/>
<accession>A0A8K0ITZ0</accession>
<dbReference type="OrthoDB" id="1934555at2759"/>
<evidence type="ECO:0000256" key="1">
    <source>
        <dbReference type="SAM" id="MobiDB-lite"/>
    </source>
</evidence>
<protein>
    <submittedName>
        <fullName evidence="2">Uncharacterized protein</fullName>
    </submittedName>
</protein>
<evidence type="ECO:0000313" key="2">
    <source>
        <dbReference type="EMBL" id="KAG1367667.1"/>
    </source>
</evidence>
<organism evidence="2 3">
    <name type="scientific">Cocos nucifera</name>
    <name type="common">Coconut palm</name>
    <dbReference type="NCBI Taxonomy" id="13894"/>
    <lineage>
        <taxon>Eukaryota</taxon>
        <taxon>Viridiplantae</taxon>
        <taxon>Streptophyta</taxon>
        <taxon>Embryophyta</taxon>
        <taxon>Tracheophyta</taxon>
        <taxon>Spermatophyta</taxon>
        <taxon>Magnoliopsida</taxon>
        <taxon>Liliopsida</taxon>
        <taxon>Arecaceae</taxon>
        <taxon>Arecoideae</taxon>
        <taxon>Cocoseae</taxon>
        <taxon>Attaleinae</taxon>
        <taxon>Cocos</taxon>
    </lineage>
</organism>
<keyword evidence="3" id="KW-1185">Reference proteome</keyword>
<dbReference type="Pfam" id="PF05097">
    <property type="entry name" value="DUF688"/>
    <property type="match status" value="1"/>
</dbReference>
<dbReference type="Proteomes" id="UP000797356">
    <property type="component" value="Chromosome 14"/>
</dbReference>
<evidence type="ECO:0000313" key="3">
    <source>
        <dbReference type="Proteomes" id="UP000797356"/>
    </source>
</evidence>
<feature type="compositionally biased region" description="Low complexity" evidence="1">
    <location>
        <begin position="38"/>
        <end position="47"/>
    </location>
</feature>
<dbReference type="AlphaFoldDB" id="A0A8K0ITZ0"/>
<comment type="caution">
    <text evidence="2">The sequence shown here is derived from an EMBL/GenBank/DDBJ whole genome shotgun (WGS) entry which is preliminary data.</text>
</comment>